<dbReference type="PANTHER" id="PTHR24292">
    <property type="entry name" value="CYTOCHROME P450"/>
    <property type="match status" value="1"/>
</dbReference>
<comment type="cofactor">
    <cofactor evidence="1 14">
        <name>heme</name>
        <dbReference type="ChEBI" id="CHEBI:30413"/>
    </cofactor>
</comment>
<evidence type="ECO:0000256" key="12">
    <source>
        <dbReference type="ARBA" id="ARBA00023033"/>
    </source>
</evidence>
<reference evidence="16 17" key="1">
    <citation type="submission" date="2015-04" db="EMBL/GenBank/DDBJ databases">
        <authorList>
            <person name="Syromyatnikov M.Y."/>
            <person name="Popov V.N."/>
        </authorList>
    </citation>
    <scope>NUCLEOTIDE SEQUENCE [LARGE SCALE GENOMIC DNA]</scope>
</reference>
<dbReference type="Proteomes" id="UP000183832">
    <property type="component" value="Unassembled WGS sequence"/>
</dbReference>
<evidence type="ECO:0000256" key="3">
    <source>
        <dbReference type="ARBA" id="ARBA00004174"/>
    </source>
</evidence>
<dbReference type="EMBL" id="CVRI01000064">
    <property type="protein sequence ID" value="CRL05220.1"/>
    <property type="molecule type" value="Genomic_DNA"/>
</dbReference>
<comment type="subcellular location">
    <subcellularLocation>
        <location evidence="4">Endoplasmic reticulum membrane</location>
        <topology evidence="4">Peripheral membrane protein</topology>
    </subcellularLocation>
    <subcellularLocation>
        <location evidence="3">Microsome membrane</location>
        <topology evidence="3">Peripheral membrane protein</topology>
    </subcellularLocation>
</comment>
<evidence type="ECO:0000256" key="11">
    <source>
        <dbReference type="ARBA" id="ARBA00023004"/>
    </source>
</evidence>
<gene>
    <name evidence="16" type="ORF">CLUMA_CG018263</name>
</gene>
<evidence type="ECO:0000313" key="17">
    <source>
        <dbReference type="Proteomes" id="UP000183832"/>
    </source>
</evidence>
<keyword evidence="17" id="KW-1185">Reference proteome</keyword>
<organism evidence="16 17">
    <name type="scientific">Clunio marinus</name>
    <dbReference type="NCBI Taxonomy" id="568069"/>
    <lineage>
        <taxon>Eukaryota</taxon>
        <taxon>Metazoa</taxon>
        <taxon>Ecdysozoa</taxon>
        <taxon>Arthropoda</taxon>
        <taxon>Hexapoda</taxon>
        <taxon>Insecta</taxon>
        <taxon>Pterygota</taxon>
        <taxon>Neoptera</taxon>
        <taxon>Endopterygota</taxon>
        <taxon>Diptera</taxon>
        <taxon>Nematocera</taxon>
        <taxon>Chironomoidea</taxon>
        <taxon>Chironomidae</taxon>
        <taxon>Clunio</taxon>
    </lineage>
</organism>
<keyword evidence="13" id="KW-0472">Membrane</keyword>
<evidence type="ECO:0000256" key="15">
    <source>
        <dbReference type="RuleBase" id="RU000461"/>
    </source>
</evidence>
<dbReference type="InterPro" id="IPR050476">
    <property type="entry name" value="Insect_CytP450_Detox"/>
</dbReference>
<dbReference type="Pfam" id="PF00067">
    <property type="entry name" value="p450"/>
    <property type="match status" value="1"/>
</dbReference>
<dbReference type="SUPFAM" id="SSF48264">
    <property type="entry name" value="Cytochrome P450"/>
    <property type="match status" value="1"/>
</dbReference>
<evidence type="ECO:0000256" key="14">
    <source>
        <dbReference type="PIRSR" id="PIRSR602403-1"/>
    </source>
</evidence>
<feature type="binding site" description="axial binding residue" evidence="14">
    <location>
        <position position="320"/>
    </location>
    <ligand>
        <name>heme</name>
        <dbReference type="ChEBI" id="CHEBI:30413"/>
    </ligand>
    <ligandPart>
        <name>Fe</name>
        <dbReference type="ChEBI" id="CHEBI:18248"/>
    </ligandPart>
</feature>
<dbReference type="OrthoDB" id="8185424at2759"/>
<evidence type="ECO:0000256" key="10">
    <source>
        <dbReference type="ARBA" id="ARBA00023002"/>
    </source>
</evidence>
<dbReference type="PANTHER" id="PTHR24292:SF54">
    <property type="entry name" value="CYP9F3-RELATED"/>
    <property type="match status" value="1"/>
</dbReference>
<evidence type="ECO:0000256" key="8">
    <source>
        <dbReference type="ARBA" id="ARBA00022824"/>
    </source>
</evidence>
<dbReference type="GO" id="GO:0004497">
    <property type="term" value="F:monooxygenase activity"/>
    <property type="evidence" value="ECO:0007669"/>
    <property type="project" value="UniProtKB-KW"/>
</dbReference>
<keyword evidence="11 14" id="KW-0408">Iron</keyword>
<protein>
    <submittedName>
        <fullName evidence="16">CLUMA_CG018263, isoform A</fullName>
    </submittedName>
</protein>
<dbReference type="PRINTS" id="PR00465">
    <property type="entry name" value="EP450IV"/>
</dbReference>
<dbReference type="InterPro" id="IPR036396">
    <property type="entry name" value="Cyt_P450_sf"/>
</dbReference>
<evidence type="ECO:0000256" key="5">
    <source>
        <dbReference type="ARBA" id="ARBA00010617"/>
    </source>
</evidence>
<evidence type="ECO:0000313" key="16">
    <source>
        <dbReference type="EMBL" id="CRL05220.1"/>
    </source>
</evidence>
<evidence type="ECO:0000256" key="1">
    <source>
        <dbReference type="ARBA" id="ARBA00001971"/>
    </source>
</evidence>
<keyword evidence="10 15" id="KW-0560">Oxidoreductase</keyword>
<proteinExistence type="inferred from homology"/>
<evidence type="ECO:0000256" key="2">
    <source>
        <dbReference type="ARBA" id="ARBA00003690"/>
    </source>
</evidence>
<keyword evidence="6 14" id="KW-0349">Heme</keyword>
<sequence>MNIFIASATLFFIFTYLWLKKRRNYWNIRGFPSAELIFPFGSLKGIGTEKSLCIGLDEFYKKFKGKGPAVGLFYFVKPMLMPIDPKLIKNILITNFDCFQDRLIYYNKEDDPISAHLLALEANKKNVIKFFYNTFKHNLEYRERNNIVRKDFLQILLDLKKSASLTVSEMAAESFIFFLGGFETSSSLSVFAIYELALNVEIQENLRNELKVEIEKNDGKLTYDLLFQLKFLDMVMNETLRKYPPAFIITRNSTKDFKIPETEMVIPANTDININVLSIHRDPEYYPEPEKFDPERFTSENIRNRKPFTFIPFGDGPRKCIGGRFGMLQAKLGIVKLILNFEFLPCGQTTIPMKFSPPALFLSPADRMWLRVRRL</sequence>
<evidence type="ECO:0000256" key="7">
    <source>
        <dbReference type="ARBA" id="ARBA00022723"/>
    </source>
</evidence>
<dbReference type="CDD" id="cd11056">
    <property type="entry name" value="CYP6-like"/>
    <property type="match status" value="1"/>
</dbReference>
<dbReference type="InterPro" id="IPR001128">
    <property type="entry name" value="Cyt_P450"/>
</dbReference>
<dbReference type="InterPro" id="IPR017972">
    <property type="entry name" value="Cyt_P450_CS"/>
</dbReference>
<evidence type="ECO:0000256" key="6">
    <source>
        <dbReference type="ARBA" id="ARBA00022617"/>
    </source>
</evidence>
<dbReference type="InterPro" id="IPR002403">
    <property type="entry name" value="Cyt_P450_E_grp-IV"/>
</dbReference>
<dbReference type="AlphaFoldDB" id="A0A1J1J093"/>
<evidence type="ECO:0000256" key="9">
    <source>
        <dbReference type="ARBA" id="ARBA00022848"/>
    </source>
</evidence>
<evidence type="ECO:0000256" key="13">
    <source>
        <dbReference type="ARBA" id="ARBA00023136"/>
    </source>
</evidence>
<comment type="function">
    <text evidence="2">May be involved in the metabolism of insect hormones and in the breakdown of synthetic insecticides.</text>
</comment>
<keyword evidence="8" id="KW-0256">Endoplasmic reticulum</keyword>
<keyword evidence="12 15" id="KW-0503">Monooxygenase</keyword>
<dbReference type="STRING" id="568069.A0A1J1J093"/>
<dbReference type="GO" id="GO:0005506">
    <property type="term" value="F:iron ion binding"/>
    <property type="evidence" value="ECO:0007669"/>
    <property type="project" value="InterPro"/>
</dbReference>
<dbReference type="GO" id="GO:0016705">
    <property type="term" value="F:oxidoreductase activity, acting on paired donors, with incorporation or reduction of molecular oxygen"/>
    <property type="evidence" value="ECO:0007669"/>
    <property type="project" value="InterPro"/>
</dbReference>
<dbReference type="PRINTS" id="PR00385">
    <property type="entry name" value="P450"/>
</dbReference>
<dbReference type="GO" id="GO:0020037">
    <property type="term" value="F:heme binding"/>
    <property type="evidence" value="ECO:0007669"/>
    <property type="project" value="InterPro"/>
</dbReference>
<comment type="similarity">
    <text evidence="5 15">Belongs to the cytochrome P450 family.</text>
</comment>
<accession>A0A1J1J093</accession>
<keyword evidence="9" id="KW-0492">Microsome</keyword>
<dbReference type="PROSITE" id="PS00086">
    <property type="entry name" value="CYTOCHROME_P450"/>
    <property type="match status" value="1"/>
</dbReference>
<keyword evidence="7 14" id="KW-0479">Metal-binding</keyword>
<dbReference type="GO" id="GO:0005789">
    <property type="term" value="C:endoplasmic reticulum membrane"/>
    <property type="evidence" value="ECO:0007669"/>
    <property type="project" value="UniProtKB-SubCell"/>
</dbReference>
<dbReference type="Gene3D" id="1.10.630.10">
    <property type="entry name" value="Cytochrome P450"/>
    <property type="match status" value="2"/>
</dbReference>
<evidence type="ECO:0000256" key="4">
    <source>
        <dbReference type="ARBA" id="ARBA00004406"/>
    </source>
</evidence>
<name>A0A1J1J093_9DIPT</name>